<evidence type="ECO:0000313" key="5">
    <source>
        <dbReference type="Proteomes" id="UP001317705"/>
    </source>
</evidence>
<evidence type="ECO:0000313" key="4">
    <source>
        <dbReference type="EMBL" id="BDV43818.1"/>
    </source>
</evidence>
<keyword evidence="5" id="KW-1185">Reference proteome</keyword>
<dbReference type="EMBL" id="AP027151">
    <property type="protein sequence ID" value="BDV43818.1"/>
    <property type="molecule type" value="Genomic_DNA"/>
</dbReference>
<evidence type="ECO:0000256" key="1">
    <source>
        <dbReference type="SAM" id="MobiDB-lite"/>
    </source>
</evidence>
<dbReference type="PANTHER" id="PTHR43745">
    <property type="entry name" value="NITROREDUCTASE MJ1384-RELATED"/>
    <property type="match status" value="1"/>
</dbReference>
<protein>
    <recommendedName>
        <fullName evidence="3">Nitroreductase domain-containing protein</fullName>
    </recommendedName>
</protein>
<dbReference type="InterPro" id="IPR029479">
    <property type="entry name" value="Nitroreductase"/>
</dbReference>
<feature type="region of interest" description="Disordered" evidence="1">
    <location>
        <begin position="224"/>
        <end position="260"/>
    </location>
</feature>
<sequence>MKKRLTGRLSRVALALLLTLPPAAAWAGAPIQLPAPLRGGGAPLMEALAQRHSSREFAPTKLSPQLVSNLLWAAAGINRPESGGRTVPSAMNWQEIDIYLATADGLFLYRPAEQQLEQVADRDIRALTGQQPFVAEAPLNLVFVADYGRMGEARAEEKPFYAAIDTGYISQNVYLFCAAEGLATVARASLDGQALAKAMGLRPEQRVVLAQSVGYPRGEAVKPVATPVRKPAPKPAAEAPAESGGNEGKPKFTIAPAVDY</sequence>
<feature type="domain" description="Nitroreductase" evidence="3">
    <location>
        <begin position="48"/>
        <end position="215"/>
    </location>
</feature>
<dbReference type="Proteomes" id="UP001317705">
    <property type="component" value="Chromosome"/>
</dbReference>
<gene>
    <name evidence="4" type="ORF">GURASL_27410</name>
</gene>
<reference evidence="4 5" key="1">
    <citation type="submission" date="2022-12" db="EMBL/GenBank/DDBJ databases">
        <title>Polyphasic characterization of Geotalea uranireducens NIT-SL11 newly isolated from a complex of sewage sludge and microbially reduced graphene oxide.</title>
        <authorList>
            <person name="Xie L."/>
            <person name="Yoshida N."/>
            <person name="Meng L."/>
        </authorList>
    </citation>
    <scope>NUCLEOTIDE SEQUENCE [LARGE SCALE GENOMIC DNA]</scope>
    <source>
        <strain evidence="4 5">NIT-SL11</strain>
    </source>
</reference>
<accession>A0ABM8EMZ7</accession>
<keyword evidence="2" id="KW-0732">Signal</keyword>
<evidence type="ECO:0000256" key="2">
    <source>
        <dbReference type="SAM" id="SignalP"/>
    </source>
</evidence>
<name>A0ABM8EMZ7_9BACT</name>
<dbReference type="Gene3D" id="3.40.109.10">
    <property type="entry name" value="NADH Oxidase"/>
    <property type="match status" value="1"/>
</dbReference>
<proteinExistence type="predicted"/>
<feature type="compositionally biased region" description="Low complexity" evidence="1">
    <location>
        <begin position="224"/>
        <end position="241"/>
    </location>
</feature>
<dbReference type="InterPro" id="IPR052544">
    <property type="entry name" value="Bacteriocin_Proc_Enz"/>
</dbReference>
<dbReference type="Pfam" id="PF00881">
    <property type="entry name" value="Nitroreductase"/>
    <property type="match status" value="1"/>
</dbReference>
<dbReference type="SUPFAM" id="SSF55469">
    <property type="entry name" value="FMN-dependent nitroreductase-like"/>
    <property type="match status" value="1"/>
</dbReference>
<dbReference type="CDD" id="cd02142">
    <property type="entry name" value="McbC_SagB-like_oxidoreductase"/>
    <property type="match status" value="1"/>
</dbReference>
<feature type="signal peptide" evidence="2">
    <location>
        <begin position="1"/>
        <end position="27"/>
    </location>
</feature>
<dbReference type="RefSeq" id="WP_281999939.1">
    <property type="nucleotide sequence ID" value="NZ_AP027151.1"/>
</dbReference>
<dbReference type="PANTHER" id="PTHR43745:SF2">
    <property type="entry name" value="NITROREDUCTASE MJ1384-RELATED"/>
    <property type="match status" value="1"/>
</dbReference>
<feature type="chain" id="PRO_5046060473" description="Nitroreductase domain-containing protein" evidence="2">
    <location>
        <begin position="28"/>
        <end position="260"/>
    </location>
</feature>
<dbReference type="InterPro" id="IPR000415">
    <property type="entry name" value="Nitroreductase-like"/>
</dbReference>
<evidence type="ECO:0000259" key="3">
    <source>
        <dbReference type="Pfam" id="PF00881"/>
    </source>
</evidence>
<organism evidence="4 5">
    <name type="scientific">Geotalea uraniireducens</name>
    <dbReference type="NCBI Taxonomy" id="351604"/>
    <lineage>
        <taxon>Bacteria</taxon>
        <taxon>Pseudomonadati</taxon>
        <taxon>Thermodesulfobacteriota</taxon>
        <taxon>Desulfuromonadia</taxon>
        <taxon>Geobacterales</taxon>
        <taxon>Geobacteraceae</taxon>
        <taxon>Geotalea</taxon>
    </lineage>
</organism>